<dbReference type="RefSeq" id="WP_145643349.1">
    <property type="nucleotide sequence ID" value="NZ_VIWP01000015.1"/>
</dbReference>
<dbReference type="EMBL" id="VIWP01000015">
    <property type="protein sequence ID" value="TWF46415.1"/>
    <property type="molecule type" value="Genomic_DNA"/>
</dbReference>
<gene>
    <name evidence="1" type="ORF">FHW37_115112</name>
</gene>
<reference evidence="1 2" key="1">
    <citation type="submission" date="2019-06" db="EMBL/GenBank/DDBJ databases">
        <title>Sorghum-associated microbial communities from plants grown in Nebraska, USA.</title>
        <authorList>
            <person name="Schachtman D."/>
        </authorList>
    </citation>
    <scope>NUCLEOTIDE SEQUENCE [LARGE SCALE GENOMIC DNA]</scope>
    <source>
        <strain evidence="1 2">1225</strain>
    </source>
</reference>
<comment type="caution">
    <text evidence="1">The sequence shown here is derived from an EMBL/GenBank/DDBJ whole genome shotgun (WGS) entry which is preliminary data.</text>
</comment>
<evidence type="ECO:0000313" key="1">
    <source>
        <dbReference type="EMBL" id="TWF46415.1"/>
    </source>
</evidence>
<dbReference type="Proteomes" id="UP000320653">
    <property type="component" value="Unassembled WGS sequence"/>
</dbReference>
<dbReference type="AlphaFoldDB" id="A0A561Q7T3"/>
<organism evidence="1 2">
    <name type="scientific">Neorhizobium alkalisoli</name>
    <dbReference type="NCBI Taxonomy" id="528178"/>
    <lineage>
        <taxon>Bacteria</taxon>
        <taxon>Pseudomonadati</taxon>
        <taxon>Pseudomonadota</taxon>
        <taxon>Alphaproteobacteria</taxon>
        <taxon>Hyphomicrobiales</taxon>
        <taxon>Rhizobiaceae</taxon>
        <taxon>Rhizobium/Agrobacterium group</taxon>
        <taxon>Neorhizobium</taxon>
    </lineage>
</organism>
<protein>
    <submittedName>
        <fullName evidence="1">Uncharacterized protein</fullName>
    </submittedName>
</protein>
<dbReference type="OrthoDB" id="8452247at2"/>
<keyword evidence="2" id="KW-1185">Reference proteome</keyword>
<proteinExistence type="predicted"/>
<name>A0A561Q7T3_9HYPH</name>
<evidence type="ECO:0000313" key="2">
    <source>
        <dbReference type="Proteomes" id="UP000320653"/>
    </source>
</evidence>
<accession>A0A561Q7T3</accession>
<sequence>MSEDLSVSTFHIGDIVPLGGQPDERLLAELSDRLDFYEFEFFESLVFPPDDHEIPTSSWVEIAYCRQLGGAQVLWRSGISGLETTPFFSYGWIDLDDLSDLDEALFRRALLMGAPLTGHGHSNTAYFQN</sequence>